<keyword evidence="5" id="KW-1185">Reference proteome</keyword>
<gene>
    <name evidence="4" type="ORF">MES5069_110103</name>
</gene>
<dbReference type="InterPro" id="IPR001296">
    <property type="entry name" value="Glyco_trans_1"/>
</dbReference>
<name>A0ABM9DG66_9HYPH</name>
<proteinExistence type="predicted"/>
<keyword evidence="2" id="KW-0808">Transferase</keyword>
<comment type="caution">
    <text evidence="4">The sequence shown here is derived from an EMBL/GenBank/DDBJ whole genome shotgun (WGS) entry which is preliminary data.</text>
</comment>
<evidence type="ECO:0000313" key="5">
    <source>
        <dbReference type="Proteomes" id="UP001153050"/>
    </source>
</evidence>
<dbReference type="EMBL" id="CAKXZT010000013">
    <property type="protein sequence ID" value="CAH2395553.1"/>
    <property type="molecule type" value="Genomic_DNA"/>
</dbReference>
<evidence type="ECO:0000256" key="2">
    <source>
        <dbReference type="ARBA" id="ARBA00022679"/>
    </source>
</evidence>
<feature type="domain" description="Glycosyl transferase family 1" evidence="3">
    <location>
        <begin position="206"/>
        <end position="367"/>
    </location>
</feature>
<organism evidence="4 5">
    <name type="scientific">Mesorhizobium escarrei</name>
    <dbReference type="NCBI Taxonomy" id="666018"/>
    <lineage>
        <taxon>Bacteria</taxon>
        <taxon>Pseudomonadati</taxon>
        <taxon>Pseudomonadota</taxon>
        <taxon>Alphaproteobacteria</taxon>
        <taxon>Hyphomicrobiales</taxon>
        <taxon>Phyllobacteriaceae</taxon>
        <taxon>Mesorhizobium</taxon>
    </lineage>
</organism>
<dbReference type="Proteomes" id="UP001153050">
    <property type="component" value="Unassembled WGS sequence"/>
</dbReference>
<dbReference type="Pfam" id="PF00534">
    <property type="entry name" value="Glycos_transf_1"/>
    <property type="match status" value="1"/>
</dbReference>
<dbReference type="PANTHER" id="PTHR12526">
    <property type="entry name" value="GLYCOSYLTRANSFERASE"/>
    <property type="match status" value="1"/>
</dbReference>
<evidence type="ECO:0000259" key="3">
    <source>
        <dbReference type="Pfam" id="PF00534"/>
    </source>
</evidence>
<dbReference type="SUPFAM" id="SSF53756">
    <property type="entry name" value="UDP-Glycosyltransferase/glycogen phosphorylase"/>
    <property type="match status" value="1"/>
</dbReference>
<sequence>MTAETVIGAKGMSNLKLVYAHPVPIPSQAANAVQVVKACSAFHAIGCRIVLAIPLDRSGTNKWGEIRKAYDPERRFGLWHIPFGRIPARKLAFGGAVSLLAWLTARDAVITRSISVARATAAAGVPTVLELHSSIDTEHRAVIRRFDNLAKSKNLLSLVVISEALRKHFESRWPELSGRILSMPLGGDLVKALEQDAIPLCGDFNVGYAGQLYPGKGMEVILPLAQASPWATFHIVGGAQHDIDQWRARAESERNIIFHGYVPHARIPSFLAAFDVVLAPYQRVVRGVGNKTANLSDWMSPLKAFEYMAHGKAILCSDLPVLREIFTGGETALLCSPDDVMDWTRGLTQLRDNTELRTRLGENAKRRMEREFTREAWARKIVYDIGARLHELKRRGPIGQSGSSQLGSNS</sequence>
<dbReference type="RefSeq" id="WP_254016544.1">
    <property type="nucleotide sequence ID" value="NZ_CAKXZT010000013.1"/>
</dbReference>
<keyword evidence="1" id="KW-0328">Glycosyltransferase</keyword>
<dbReference type="Gene3D" id="3.40.50.2000">
    <property type="entry name" value="Glycogen Phosphorylase B"/>
    <property type="match status" value="1"/>
</dbReference>
<evidence type="ECO:0000256" key="1">
    <source>
        <dbReference type="ARBA" id="ARBA00022676"/>
    </source>
</evidence>
<dbReference type="PANTHER" id="PTHR12526:SF629">
    <property type="entry name" value="TEICHURONIC ACID BIOSYNTHESIS GLYCOSYLTRANSFERASE TUAH-RELATED"/>
    <property type="match status" value="1"/>
</dbReference>
<reference evidence="4 5" key="1">
    <citation type="submission" date="2022-03" db="EMBL/GenBank/DDBJ databases">
        <authorList>
            <person name="Brunel B."/>
        </authorList>
    </citation>
    <scope>NUCLEOTIDE SEQUENCE [LARGE SCALE GENOMIC DNA]</scope>
    <source>
        <strain evidence="4">STM5069sample</strain>
    </source>
</reference>
<protein>
    <recommendedName>
        <fullName evidence="3">Glycosyl transferase family 1 domain-containing protein</fullName>
    </recommendedName>
</protein>
<evidence type="ECO:0000313" key="4">
    <source>
        <dbReference type="EMBL" id="CAH2395553.1"/>
    </source>
</evidence>
<accession>A0ABM9DG66</accession>